<comment type="caution">
    <text evidence="1">The sequence shown here is derived from an EMBL/GenBank/DDBJ whole genome shotgun (WGS) entry which is preliminary data.</text>
</comment>
<sequence>MTYGSEEEENNARMGLLLTEISLRAARAVFERLRGKVTSEQRKIIENTCEACKLNKYTPKTVLKEALDTLDGTFIHKKNGIYRTLYDKLFDFLAHYFGQKMIECLIDHGDSDLVRERFLWQKSCDDKVNVDLIIEIPDEYIESYLERLIKDWSLGKVTCVFDNTNLAVSSFRQQLVRYLLQLDKSQQVASASTKDTPIPKGIYGSVNNPLILS</sequence>
<dbReference type="AlphaFoldDB" id="A0A8B6CT01"/>
<evidence type="ECO:0000313" key="1">
    <source>
        <dbReference type="EMBL" id="VDI08410.1"/>
    </source>
</evidence>
<gene>
    <name evidence="1" type="ORF">MGAL_10B060895</name>
</gene>
<accession>A0A8B6CT01</accession>
<protein>
    <submittedName>
        <fullName evidence="1">Uncharacterized protein</fullName>
    </submittedName>
</protein>
<reference evidence="1" key="1">
    <citation type="submission" date="2018-11" db="EMBL/GenBank/DDBJ databases">
        <authorList>
            <person name="Alioto T."/>
            <person name="Alioto T."/>
        </authorList>
    </citation>
    <scope>NUCLEOTIDE SEQUENCE</scope>
</reference>
<evidence type="ECO:0000313" key="2">
    <source>
        <dbReference type="Proteomes" id="UP000596742"/>
    </source>
</evidence>
<proteinExistence type="predicted"/>
<name>A0A8B6CT01_MYTGA</name>
<organism evidence="1 2">
    <name type="scientific">Mytilus galloprovincialis</name>
    <name type="common">Mediterranean mussel</name>
    <dbReference type="NCBI Taxonomy" id="29158"/>
    <lineage>
        <taxon>Eukaryota</taxon>
        <taxon>Metazoa</taxon>
        <taxon>Spiralia</taxon>
        <taxon>Lophotrochozoa</taxon>
        <taxon>Mollusca</taxon>
        <taxon>Bivalvia</taxon>
        <taxon>Autobranchia</taxon>
        <taxon>Pteriomorphia</taxon>
        <taxon>Mytilida</taxon>
        <taxon>Mytiloidea</taxon>
        <taxon>Mytilidae</taxon>
        <taxon>Mytilinae</taxon>
        <taxon>Mytilus</taxon>
    </lineage>
</organism>
<keyword evidence="2" id="KW-1185">Reference proteome</keyword>
<dbReference type="Proteomes" id="UP000596742">
    <property type="component" value="Unassembled WGS sequence"/>
</dbReference>
<dbReference type="EMBL" id="UYJE01002176">
    <property type="protein sequence ID" value="VDI08410.1"/>
    <property type="molecule type" value="Genomic_DNA"/>
</dbReference>